<dbReference type="Gene3D" id="3.30.70.270">
    <property type="match status" value="1"/>
</dbReference>
<dbReference type="InterPro" id="IPR029787">
    <property type="entry name" value="Nucleotide_cyclase"/>
</dbReference>
<feature type="transmembrane region" description="Helical" evidence="3">
    <location>
        <begin position="177"/>
        <end position="196"/>
    </location>
</feature>
<dbReference type="Proteomes" id="UP000315901">
    <property type="component" value="Unassembled WGS sequence"/>
</dbReference>
<accession>A0A501X2F6</accession>
<dbReference type="GO" id="GO:0005886">
    <property type="term" value="C:plasma membrane"/>
    <property type="evidence" value="ECO:0007669"/>
    <property type="project" value="TreeGrafter"/>
</dbReference>
<dbReference type="InterPro" id="IPR050469">
    <property type="entry name" value="Diguanylate_Cyclase"/>
</dbReference>
<keyword evidence="3" id="KW-0812">Transmembrane</keyword>
<evidence type="ECO:0000256" key="3">
    <source>
        <dbReference type="SAM" id="Phobius"/>
    </source>
</evidence>
<dbReference type="EC" id="2.7.7.65" evidence="1"/>
<evidence type="ECO:0000259" key="4">
    <source>
        <dbReference type="PROSITE" id="PS50887"/>
    </source>
</evidence>
<evidence type="ECO:0000313" key="5">
    <source>
        <dbReference type="EMBL" id="TPE54654.1"/>
    </source>
</evidence>
<reference evidence="5 6" key="1">
    <citation type="submission" date="2019-06" db="EMBL/GenBank/DDBJ databases">
        <title>A novel bacterium of genus Marinomonas, isolated from coastal sand.</title>
        <authorList>
            <person name="Huang H."/>
            <person name="Mo K."/>
            <person name="Hu Y."/>
        </authorList>
    </citation>
    <scope>NUCLEOTIDE SEQUENCE [LARGE SCALE GENOMIC DNA]</scope>
    <source>
        <strain evidence="5 6">HB171799</strain>
    </source>
</reference>
<dbReference type="InterPro" id="IPR000160">
    <property type="entry name" value="GGDEF_dom"/>
</dbReference>
<dbReference type="NCBIfam" id="TIGR00254">
    <property type="entry name" value="GGDEF"/>
    <property type="match status" value="1"/>
</dbReference>
<feature type="transmembrane region" description="Helical" evidence="3">
    <location>
        <begin position="31"/>
        <end position="52"/>
    </location>
</feature>
<evidence type="ECO:0000313" key="6">
    <source>
        <dbReference type="Proteomes" id="UP000315901"/>
    </source>
</evidence>
<evidence type="ECO:0000256" key="2">
    <source>
        <dbReference type="ARBA" id="ARBA00034247"/>
    </source>
</evidence>
<dbReference type="InterPro" id="IPR043128">
    <property type="entry name" value="Rev_trsase/Diguanyl_cyclase"/>
</dbReference>
<dbReference type="RefSeq" id="WP_140587236.1">
    <property type="nucleotide sequence ID" value="NZ_VFRR01000004.1"/>
</dbReference>
<sequence>MPQHLRVLLSPFFILLLFVIGSVYVSTLPEIWLAVLPWAPYFLSITALFMAWHFNKGRVFVAVLIVMAALWVPSYLKQDHNLPLVPTVLALTWLSLMRERGCLNRFTFNRIFLFAVLFAWWGALQTGWVKLPTTVPLMGGEALDGRTEFIESVLSLGLIGLSITLLLALWWRRVDHFSACILGTVVGIILINVLPITRLHETILFSALLFLWVWQLLLESRHMAYRDELTGLPSRRALNDAMAALPSNYAIAMVDVDHFKQFNDTYGHDMGDVVLQMVAKTLERYRGPAQAFRYGGEEFTLVFRGKHVEGAPDQLNWVREEIEEVPIDVTTARGQEKVINVTVSIGWAVPEAGDDPSQVIKRADEALYKAKKKGRNCVVGRA</sequence>
<dbReference type="GO" id="GO:1902201">
    <property type="term" value="P:negative regulation of bacterial-type flagellum-dependent cell motility"/>
    <property type="evidence" value="ECO:0007669"/>
    <property type="project" value="TreeGrafter"/>
</dbReference>
<feature type="transmembrane region" description="Helical" evidence="3">
    <location>
        <begin position="7"/>
        <end position="25"/>
    </location>
</feature>
<feature type="transmembrane region" description="Helical" evidence="3">
    <location>
        <begin position="111"/>
        <end position="129"/>
    </location>
</feature>
<feature type="domain" description="GGDEF" evidence="4">
    <location>
        <begin position="247"/>
        <end position="382"/>
    </location>
</feature>
<keyword evidence="3" id="KW-0472">Membrane</keyword>
<dbReference type="AlphaFoldDB" id="A0A501X2F6"/>
<keyword evidence="6" id="KW-1185">Reference proteome</keyword>
<proteinExistence type="predicted"/>
<organism evidence="5 6">
    <name type="scientific">Maribrevibacterium harenarium</name>
    <dbReference type="NCBI Taxonomy" id="2589817"/>
    <lineage>
        <taxon>Bacteria</taxon>
        <taxon>Pseudomonadati</taxon>
        <taxon>Pseudomonadota</taxon>
        <taxon>Gammaproteobacteria</taxon>
        <taxon>Oceanospirillales</taxon>
        <taxon>Oceanospirillaceae</taxon>
        <taxon>Maribrevibacterium</taxon>
    </lineage>
</organism>
<comment type="caution">
    <text evidence="5">The sequence shown here is derived from an EMBL/GenBank/DDBJ whole genome shotgun (WGS) entry which is preliminary data.</text>
</comment>
<feature type="transmembrane region" description="Helical" evidence="3">
    <location>
        <begin position="149"/>
        <end position="170"/>
    </location>
</feature>
<gene>
    <name evidence="5" type="ORF">FJM67_03225</name>
</gene>
<dbReference type="PROSITE" id="PS50887">
    <property type="entry name" value="GGDEF"/>
    <property type="match status" value="1"/>
</dbReference>
<dbReference type="SUPFAM" id="SSF55073">
    <property type="entry name" value="Nucleotide cyclase"/>
    <property type="match status" value="1"/>
</dbReference>
<comment type="catalytic activity">
    <reaction evidence="2">
        <text>2 GTP = 3',3'-c-di-GMP + 2 diphosphate</text>
        <dbReference type="Rhea" id="RHEA:24898"/>
        <dbReference type="ChEBI" id="CHEBI:33019"/>
        <dbReference type="ChEBI" id="CHEBI:37565"/>
        <dbReference type="ChEBI" id="CHEBI:58805"/>
        <dbReference type="EC" id="2.7.7.65"/>
    </reaction>
</comment>
<dbReference type="SMART" id="SM00267">
    <property type="entry name" value="GGDEF"/>
    <property type="match status" value="1"/>
</dbReference>
<name>A0A501X2F6_9GAMM</name>
<dbReference type="PANTHER" id="PTHR45138:SF9">
    <property type="entry name" value="DIGUANYLATE CYCLASE DGCM-RELATED"/>
    <property type="match status" value="1"/>
</dbReference>
<dbReference type="GO" id="GO:0043709">
    <property type="term" value="P:cell adhesion involved in single-species biofilm formation"/>
    <property type="evidence" value="ECO:0007669"/>
    <property type="project" value="TreeGrafter"/>
</dbReference>
<keyword evidence="3" id="KW-1133">Transmembrane helix</keyword>
<dbReference type="Pfam" id="PF00990">
    <property type="entry name" value="GGDEF"/>
    <property type="match status" value="1"/>
</dbReference>
<protein>
    <recommendedName>
        <fullName evidence="1">diguanylate cyclase</fullName>
        <ecNumber evidence="1">2.7.7.65</ecNumber>
    </recommendedName>
</protein>
<evidence type="ECO:0000256" key="1">
    <source>
        <dbReference type="ARBA" id="ARBA00012528"/>
    </source>
</evidence>
<dbReference type="GO" id="GO:0052621">
    <property type="term" value="F:diguanylate cyclase activity"/>
    <property type="evidence" value="ECO:0007669"/>
    <property type="project" value="UniProtKB-EC"/>
</dbReference>
<feature type="transmembrane region" description="Helical" evidence="3">
    <location>
        <begin position="59"/>
        <end position="76"/>
    </location>
</feature>
<dbReference type="OrthoDB" id="9812260at2"/>
<dbReference type="EMBL" id="VFRR01000004">
    <property type="protein sequence ID" value="TPE54654.1"/>
    <property type="molecule type" value="Genomic_DNA"/>
</dbReference>
<dbReference type="PANTHER" id="PTHR45138">
    <property type="entry name" value="REGULATORY COMPONENTS OF SENSORY TRANSDUCTION SYSTEM"/>
    <property type="match status" value="1"/>
</dbReference>
<feature type="transmembrane region" description="Helical" evidence="3">
    <location>
        <begin position="82"/>
        <end position="99"/>
    </location>
</feature>
<dbReference type="CDD" id="cd01949">
    <property type="entry name" value="GGDEF"/>
    <property type="match status" value="1"/>
</dbReference>